<reference evidence="4" key="5">
    <citation type="submission" date="2015-06" db="UniProtKB">
        <authorList>
            <consortium name="EnsemblFungi"/>
        </authorList>
    </citation>
    <scope>IDENTIFICATION</scope>
    <source>
        <strain evidence="4">ATCC 64411</strain>
    </source>
</reference>
<sequence>MGILGDAHHAAPTRAPRQTRHYSTLILVALYIPVTIVPWAATCVLSTRPILPGAPTYQDARGRLSPSDLASVGSWMTAIRALDTIAALLAIPVVSAVLSHAAVVVAQRRSAAQNLNVRQLLSLADGSWARLTTKFPTKLSVLGIVLVIYSLVLPFTRAIVAAPEAITVASCLEDPSRQFTGPGCDAALPRAFSLGGFDPEPADIDRLPRDLVTARVASRLESESRTQTQRHLWKEGSDEKAATSIASLAPRGSPNPFFVSAVPAGINTGVLRQHAMRLSSTVKCSLVEVEEYPKSCPGDQPLTGTLGSGDGTVKFCVPGAHGAAAWSLSRNSQTIQEHVFLASWAGPNMGDSTMQSPRANFTARCDAETTRGYFELPNQHNGGRPGPLLAKWPSAAELQEQGFSDRLPNGAVPGETDSAESSGQPRPPFPAVASPFGTRNLRTPGPLMSTFLSALGNGSFLDLANKTWITGQGQAVLRGMCSRGLPFASLWPLQNSSTTECDNVESVPAGAENDRIMRLVLGWFARLDPATEQGRNSAEAAISAGMYLANEAVLALTAEAMQGEAGQEGNTAADGSRRVYGAQGTVVVKPRDAGLAAQVILSLLLALQLAVLLALAAVAACSRTIGDRLDAAVMLMAGARLRDELLNEGGITSSVSASRLGDVDASAALRLGGGHGRHRDLVEEDDDDFLLALPDNGRHTMHPSRSETPSPPPPSHVRSYKTYMATARSSGMLPTVEQVLSARPMPSRDASPLGRRASVHLQWIRHGDEAVATEAPVSRGRTQAPRTGEEVNDVTPPPTGYDHHMEGRKSPTRGPYSFHMPSSSKPRLGSPDGRASAGVEPFTAEGAGDIVEPAASSVPVAATSLEDDAQQEQEPPREPPPRSPKRNRAASNPTMPSPLRLPVLEPVSPMSDDGNAK</sequence>
<dbReference type="Proteomes" id="UP000011715">
    <property type="component" value="Unassembled WGS sequence"/>
</dbReference>
<keyword evidence="2" id="KW-1133">Transmembrane helix</keyword>
<feature type="compositionally biased region" description="Low complexity" evidence="1">
    <location>
        <begin position="853"/>
        <end position="862"/>
    </location>
</feature>
<dbReference type="eggNOG" id="ENOG502RZM0">
    <property type="taxonomic scope" value="Eukaryota"/>
</dbReference>
<feature type="region of interest" description="Disordered" evidence="1">
    <location>
        <begin position="692"/>
        <end position="717"/>
    </location>
</feature>
<keyword evidence="2" id="KW-0472">Membrane</keyword>
<dbReference type="EnsemblFungi" id="MAPG_11549T0">
    <property type="protein sequence ID" value="MAPG_11549T0"/>
    <property type="gene ID" value="MAPG_11549"/>
</dbReference>
<feature type="region of interest" description="Disordered" evidence="1">
    <location>
        <begin position="404"/>
        <end position="436"/>
    </location>
</feature>
<reference evidence="3" key="3">
    <citation type="submission" date="2011-03" db="EMBL/GenBank/DDBJ databases">
        <title>Annotation of Magnaporthe poae ATCC 64411.</title>
        <authorList>
            <person name="Ma L.-J."/>
            <person name="Dead R."/>
            <person name="Young S.K."/>
            <person name="Zeng Q."/>
            <person name="Gargeya S."/>
            <person name="Fitzgerald M."/>
            <person name="Haas B."/>
            <person name="Abouelleil A."/>
            <person name="Alvarado L."/>
            <person name="Arachchi H.M."/>
            <person name="Berlin A."/>
            <person name="Brown A."/>
            <person name="Chapman S.B."/>
            <person name="Chen Z."/>
            <person name="Dunbar C."/>
            <person name="Freedman E."/>
            <person name="Gearin G."/>
            <person name="Gellesch M."/>
            <person name="Goldberg J."/>
            <person name="Griggs A."/>
            <person name="Gujja S."/>
            <person name="Heiman D."/>
            <person name="Howarth C."/>
            <person name="Larson L."/>
            <person name="Lui A."/>
            <person name="MacDonald P.J.P."/>
            <person name="Mehta T."/>
            <person name="Montmayeur A."/>
            <person name="Murphy C."/>
            <person name="Neiman D."/>
            <person name="Pearson M."/>
            <person name="Priest M."/>
            <person name="Roberts A."/>
            <person name="Saif S."/>
            <person name="Shea T."/>
            <person name="Shenoy N."/>
            <person name="Sisk P."/>
            <person name="Stolte C."/>
            <person name="Sykes S."/>
            <person name="Yandava C."/>
            <person name="Wortman J."/>
            <person name="Nusbaum C."/>
            <person name="Birren B."/>
        </authorList>
    </citation>
    <scope>NUCLEOTIDE SEQUENCE</scope>
    <source>
        <strain evidence="3">ATCC 64411</strain>
    </source>
</reference>
<dbReference type="EMBL" id="GL876982">
    <property type="protein sequence ID" value="KLU92604.1"/>
    <property type="molecule type" value="Genomic_DNA"/>
</dbReference>
<dbReference type="OrthoDB" id="5381672at2759"/>
<gene>
    <name evidence="3" type="ORF">MAPG_11549</name>
</gene>
<organism evidence="4 5">
    <name type="scientific">Magnaporthiopsis poae (strain ATCC 64411 / 73-15)</name>
    <name type="common">Kentucky bluegrass fungus</name>
    <name type="synonym">Magnaporthe poae</name>
    <dbReference type="NCBI Taxonomy" id="644358"/>
    <lineage>
        <taxon>Eukaryota</taxon>
        <taxon>Fungi</taxon>
        <taxon>Dikarya</taxon>
        <taxon>Ascomycota</taxon>
        <taxon>Pezizomycotina</taxon>
        <taxon>Sordariomycetes</taxon>
        <taxon>Sordariomycetidae</taxon>
        <taxon>Magnaporthales</taxon>
        <taxon>Magnaporthaceae</taxon>
        <taxon>Magnaporthiopsis</taxon>
    </lineage>
</organism>
<evidence type="ECO:0000313" key="5">
    <source>
        <dbReference type="Proteomes" id="UP000011715"/>
    </source>
</evidence>
<evidence type="ECO:0000313" key="4">
    <source>
        <dbReference type="EnsemblFungi" id="MAPG_11549T0"/>
    </source>
</evidence>
<evidence type="ECO:0000313" key="3">
    <source>
        <dbReference type="EMBL" id="KLU92604.1"/>
    </source>
</evidence>
<reference evidence="3" key="1">
    <citation type="submission" date="2010-05" db="EMBL/GenBank/DDBJ databases">
        <title>The Genome Sequence of Magnaporthe poae strain ATCC 64411.</title>
        <authorList>
            <consortium name="The Broad Institute Genome Sequencing Platform"/>
            <consortium name="Broad Institute Genome Sequencing Center for Infectious Disease"/>
            <person name="Ma L.-J."/>
            <person name="Dead R."/>
            <person name="Young S."/>
            <person name="Zeng Q."/>
            <person name="Koehrsen M."/>
            <person name="Alvarado L."/>
            <person name="Berlin A."/>
            <person name="Chapman S.B."/>
            <person name="Chen Z."/>
            <person name="Freedman E."/>
            <person name="Gellesch M."/>
            <person name="Goldberg J."/>
            <person name="Griggs A."/>
            <person name="Gujja S."/>
            <person name="Heilman E.R."/>
            <person name="Heiman D."/>
            <person name="Hepburn T."/>
            <person name="Howarth C."/>
            <person name="Jen D."/>
            <person name="Larson L."/>
            <person name="Mehta T."/>
            <person name="Neiman D."/>
            <person name="Pearson M."/>
            <person name="Roberts A."/>
            <person name="Saif S."/>
            <person name="Shea T."/>
            <person name="Shenoy N."/>
            <person name="Sisk P."/>
            <person name="Stolte C."/>
            <person name="Sykes S."/>
            <person name="Walk T."/>
            <person name="White J."/>
            <person name="Yandava C."/>
            <person name="Haas B."/>
            <person name="Nusbaum C."/>
            <person name="Birren B."/>
        </authorList>
    </citation>
    <scope>NUCLEOTIDE SEQUENCE</scope>
    <source>
        <strain evidence="3">ATCC 64411</strain>
    </source>
</reference>
<keyword evidence="5" id="KW-1185">Reference proteome</keyword>
<feature type="transmembrane region" description="Helical" evidence="2">
    <location>
        <begin position="139"/>
        <end position="160"/>
    </location>
</feature>
<proteinExistence type="predicted"/>
<dbReference type="VEuPathDB" id="FungiDB:MAPG_11549"/>
<evidence type="ECO:0000256" key="1">
    <source>
        <dbReference type="SAM" id="MobiDB-lite"/>
    </source>
</evidence>
<dbReference type="EMBL" id="ADBL01002845">
    <property type="status" value="NOT_ANNOTATED_CDS"/>
    <property type="molecule type" value="Genomic_DNA"/>
</dbReference>
<keyword evidence="2" id="KW-0812">Transmembrane</keyword>
<dbReference type="AlphaFoldDB" id="A0A0C4EFJ8"/>
<reference evidence="5" key="2">
    <citation type="submission" date="2010-05" db="EMBL/GenBank/DDBJ databases">
        <title>The genome sequence of Magnaporthe poae strain ATCC 64411.</title>
        <authorList>
            <person name="Ma L.-J."/>
            <person name="Dead R."/>
            <person name="Young S."/>
            <person name="Zeng Q."/>
            <person name="Koehrsen M."/>
            <person name="Alvarado L."/>
            <person name="Berlin A."/>
            <person name="Chapman S.B."/>
            <person name="Chen Z."/>
            <person name="Freedman E."/>
            <person name="Gellesch M."/>
            <person name="Goldberg J."/>
            <person name="Griggs A."/>
            <person name="Gujja S."/>
            <person name="Heilman E.R."/>
            <person name="Heiman D."/>
            <person name="Hepburn T."/>
            <person name="Howarth C."/>
            <person name="Jen D."/>
            <person name="Larson L."/>
            <person name="Mehta T."/>
            <person name="Neiman D."/>
            <person name="Pearson M."/>
            <person name="Roberts A."/>
            <person name="Saif S."/>
            <person name="Shea T."/>
            <person name="Shenoy N."/>
            <person name="Sisk P."/>
            <person name="Stolte C."/>
            <person name="Sykes S."/>
            <person name="Walk T."/>
            <person name="White J."/>
            <person name="Yandava C."/>
            <person name="Haas B."/>
            <person name="Nusbaum C."/>
            <person name="Birren B."/>
        </authorList>
    </citation>
    <scope>NUCLEOTIDE SEQUENCE [LARGE SCALE GENOMIC DNA]</scope>
    <source>
        <strain evidence="5">ATCC 64411 / 73-15</strain>
    </source>
</reference>
<dbReference type="OMA" id="IAQWINY"/>
<feature type="transmembrane region" description="Helical" evidence="2">
    <location>
        <begin position="22"/>
        <end position="41"/>
    </location>
</feature>
<feature type="transmembrane region" description="Helical" evidence="2">
    <location>
        <begin position="85"/>
        <end position="106"/>
    </location>
</feature>
<reference evidence="4" key="4">
    <citation type="journal article" date="2015" name="G3 (Bethesda)">
        <title>Genome sequences of three phytopathogenic species of the Magnaporthaceae family of fungi.</title>
        <authorList>
            <person name="Okagaki L.H."/>
            <person name="Nunes C.C."/>
            <person name="Sailsbery J."/>
            <person name="Clay B."/>
            <person name="Brown D."/>
            <person name="John T."/>
            <person name="Oh Y."/>
            <person name="Young N."/>
            <person name="Fitzgerald M."/>
            <person name="Haas B.J."/>
            <person name="Zeng Q."/>
            <person name="Young S."/>
            <person name="Adiconis X."/>
            <person name="Fan L."/>
            <person name="Levin J.Z."/>
            <person name="Mitchell T.K."/>
            <person name="Okubara P.A."/>
            <person name="Farman M.L."/>
            <person name="Kohn L.M."/>
            <person name="Birren B."/>
            <person name="Ma L.-J."/>
            <person name="Dean R.A."/>
        </authorList>
    </citation>
    <scope>NUCLEOTIDE SEQUENCE</scope>
    <source>
        <strain evidence="4">ATCC 64411 / 73-15</strain>
    </source>
</reference>
<feature type="region of interest" description="Disordered" evidence="1">
    <location>
        <begin position="218"/>
        <end position="238"/>
    </location>
</feature>
<name>A0A0C4EFJ8_MAGP6</name>
<feature type="region of interest" description="Disordered" evidence="1">
    <location>
        <begin position="770"/>
        <end position="917"/>
    </location>
</feature>
<protein>
    <submittedName>
        <fullName evidence="3 4">Uncharacterized protein</fullName>
    </submittedName>
</protein>
<accession>A0A0C4EFJ8</accession>
<evidence type="ECO:0000256" key="2">
    <source>
        <dbReference type="SAM" id="Phobius"/>
    </source>
</evidence>